<dbReference type="Proteomes" id="UP000828941">
    <property type="component" value="Chromosome 4"/>
</dbReference>
<reference evidence="1 2" key="1">
    <citation type="journal article" date="2022" name="DNA Res.">
        <title>Chromosomal-level genome assembly of the orchid tree Bauhinia variegata (Leguminosae; Cercidoideae) supports the allotetraploid origin hypothesis of Bauhinia.</title>
        <authorList>
            <person name="Zhong Y."/>
            <person name="Chen Y."/>
            <person name="Zheng D."/>
            <person name="Pang J."/>
            <person name="Liu Y."/>
            <person name="Luo S."/>
            <person name="Meng S."/>
            <person name="Qian L."/>
            <person name="Wei D."/>
            <person name="Dai S."/>
            <person name="Zhou R."/>
        </authorList>
    </citation>
    <scope>NUCLEOTIDE SEQUENCE [LARGE SCALE GENOMIC DNA]</scope>
    <source>
        <strain evidence="1">BV-YZ2020</strain>
    </source>
</reference>
<accession>A0ACB9PL27</accession>
<gene>
    <name evidence="1" type="ORF">L6164_009353</name>
</gene>
<sequence length="348" mass="38400">MAESYSFGKSPSMTSLILLLLLLISSTDTTGAQTGVCYGMLGDNLPSPQDVVALYNQYNIQRMRIYAPNHDVFEALRGSNIELLLDIPKENLQDLAANQDKAKDLVQDNILNYGDVKFRYIAVGNEVKPGDSSAQFLVPAMQNIQNAINAAGLGDQIKVSTAIETGALGESYPPSKGSFRSDYREAYLNGVIGFLVANGSPLLVNVYPYFSYFFDNGNNIRLDYALFTAPPTLVHDDTTSLDYQNLFDAIVDATYSALENAGGGSLDIVVSETGWPSSQGKDTTVENARTYNTNLVGHVKNGTPKRPGKAIETYIFALFDENQKNPDYEKFWGLFYPNMERKYDINFN</sequence>
<evidence type="ECO:0000313" key="1">
    <source>
        <dbReference type="EMBL" id="KAI4348654.1"/>
    </source>
</evidence>
<name>A0ACB9PL27_BAUVA</name>
<keyword evidence="2" id="KW-1185">Reference proteome</keyword>
<comment type="caution">
    <text evidence="1">The sequence shown here is derived from an EMBL/GenBank/DDBJ whole genome shotgun (WGS) entry which is preliminary data.</text>
</comment>
<organism evidence="1 2">
    <name type="scientific">Bauhinia variegata</name>
    <name type="common">Purple orchid tree</name>
    <name type="synonym">Phanera variegata</name>
    <dbReference type="NCBI Taxonomy" id="167791"/>
    <lineage>
        <taxon>Eukaryota</taxon>
        <taxon>Viridiplantae</taxon>
        <taxon>Streptophyta</taxon>
        <taxon>Embryophyta</taxon>
        <taxon>Tracheophyta</taxon>
        <taxon>Spermatophyta</taxon>
        <taxon>Magnoliopsida</taxon>
        <taxon>eudicotyledons</taxon>
        <taxon>Gunneridae</taxon>
        <taxon>Pentapetalae</taxon>
        <taxon>rosids</taxon>
        <taxon>fabids</taxon>
        <taxon>Fabales</taxon>
        <taxon>Fabaceae</taxon>
        <taxon>Cercidoideae</taxon>
        <taxon>Cercideae</taxon>
        <taxon>Bauhiniinae</taxon>
        <taxon>Bauhinia</taxon>
    </lineage>
</organism>
<proteinExistence type="predicted"/>
<protein>
    <submittedName>
        <fullName evidence="1">Uncharacterized protein</fullName>
    </submittedName>
</protein>
<dbReference type="EMBL" id="CM039429">
    <property type="protein sequence ID" value="KAI4348654.1"/>
    <property type="molecule type" value="Genomic_DNA"/>
</dbReference>
<evidence type="ECO:0000313" key="2">
    <source>
        <dbReference type="Proteomes" id="UP000828941"/>
    </source>
</evidence>